<dbReference type="AlphaFoldDB" id="A0AAE0YRG2"/>
<sequence>MEKDSISDYSDRFVGVGSIGVESATKRREDSYKCKLSIPGSPLGSGNPIPVVRPDQRRQQSMSLTLVDRPIFKAFIVSD</sequence>
<reference evidence="1" key="1">
    <citation type="journal article" date="2023" name="G3 (Bethesda)">
        <title>A reference genome for the long-term kleptoplast-retaining sea slug Elysia crispata morphotype clarki.</title>
        <authorList>
            <person name="Eastman K.E."/>
            <person name="Pendleton A.L."/>
            <person name="Shaikh M.A."/>
            <person name="Suttiyut T."/>
            <person name="Ogas R."/>
            <person name="Tomko P."/>
            <person name="Gavelis G."/>
            <person name="Widhalm J.R."/>
            <person name="Wisecaver J.H."/>
        </authorList>
    </citation>
    <scope>NUCLEOTIDE SEQUENCE</scope>
    <source>
        <strain evidence="1">ECLA1</strain>
    </source>
</reference>
<name>A0AAE0YRG2_9GAST</name>
<accession>A0AAE0YRG2</accession>
<protein>
    <submittedName>
        <fullName evidence="1">Uncharacterized protein</fullName>
    </submittedName>
</protein>
<dbReference type="Proteomes" id="UP001283361">
    <property type="component" value="Unassembled WGS sequence"/>
</dbReference>
<keyword evidence="2" id="KW-1185">Reference proteome</keyword>
<comment type="caution">
    <text evidence="1">The sequence shown here is derived from an EMBL/GenBank/DDBJ whole genome shotgun (WGS) entry which is preliminary data.</text>
</comment>
<evidence type="ECO:0000313" key="1">
    <source>
        <dbReference type="EMBL" id="KAK3755348.1"/>
    </source>
</evidence>
<evidence type="ECO:0000313" key="2">
    <source>
        <dbReference type="Proteomes" id="UP001283361"/>
    </source>
</evidence>
<dbReference type="EMBL" id="JAWDGP010005602">
    <property type="protein sequence ID" value="KAK3755348.1"/>
    <property type="molecule type" value="Genomic_DNA"/>
</dbReference>
<gene>
    <name evidence="1" type="ORF">RRG08_026078</name>
</gene>
<organism evidence="1 2">
    <name type="scientific">Elysia crispata</name>
    <name type="common">lettuce slug</name>
    <dbReference type="NCBI Taxonomy" id="231223"/>
    <lineage>
        <taxon>Eukaryota</taxon>
        <taxon>Metazoa</taxon>
        <taxon>Spiralia</taxon>
        <taxon>Lophotrochozoa</taxon>
        <taxon>Mollusca</taxon>
        <taxon>Gastropoda</taxon>
        <taxon>Heterobranchia</taxon>
        <taxon>Euthyneura</taxon>
        <taxon>Panpulmonata</taxon>
        <taxon>Sacoglossa</taxon>
        <taxon>Placobranchoidea</taxon>
        <taxon>Plakobranchidae</taxon>
        <taxon>Elysia</taxon>
    </lineage>
</organism>
<proteinExistence type="predicted"/>